<dbReference type="GO" id="GO:0044781">
    <property type="term" value="P:bacterial-type flagellum organization"/>
    <property type="evidence" value="ECO:0007669"/>
    <property type="project" value="UniProtKB-KW"/>
</dbReference>
<comment type="subcellular location">
    <subcellularLocation>
        <location evidence="1">Cytoplasm</location>
        <location evidence="1">Cytosol</location>
    </subcellularLocation>
</comment>
<evidence type="ECO:0000256" key="2">
    <source>
        <dbReference type="ARBA" id="ARBA00022490"/>
    </source>
</evidence>
<gene>
    <name evidence="6" type="ORF">SFSGTM_15760</name>
</gene>
<evidence type="ECO:0000256" key="1">
    <source>
        <dbReference type="ARBA" id="ARBA00004514"/>
    </source>
</evidence>
<proteinExistence type="predicted"/>
<sequence length="112" mass="12686">MMNCEEIIDTYESVAQITKNMLDAARQGAWDDLISLESKVATHINQLSTYEAPVKLTPALRNRKLTVIKQILADDKEIRNLTEPWMEKLSGLISSTQMEQKLSVSYGSQSLR</sequence>
<dbReference type="KEGG" id="sniv:SFSGTM_15760"/>
<evidence type="ECO:0000256" key="4">
    <source>
        <dbReference type="ARBA" id="ARBA00023186"/>
    </source>
</evidence>
<keyword evidence="7" id="KW-1185">Reference proteome</keyword>
<dbReference type="AlphaFoldDB" id="A0A809S2I0"/>
<evidence type="ECO:0000313" key="6">
    <source>
        <dbReference type="EMBL" id="BBP00868.1"/>
    </source>
</evidence>
<dbReference type="RefSeq" id="WP_198420634.1">
    <property type="nucleotide sequence ID" value="NZ_AP021881.1"/>
</dbReference>
<reference evidence="7" key="1">
    <citation type="submission" date="2019-11" db="EMBL/GenBank/DDBJ databases">
        <title>Isolation and characterization of a novel species in the genus Sulfuriferula.</title>
        <authorList>
            <person name="Mochizuki J."/>
            <person name="Kojima H."/>
            <person name="Fukui M."/>
        </authorList>
    </citation>
    <scope>NUCLEOTIDE SEQUENCE [LARGE SCALE GENOMIC DNA]</scope>
    <source>
        <strain evidence="7">SGTM</strain>
    </source>
</reference>
<name>A0A809S2I0_9PROT</name>
<evidence type="ECO:0000256" key="3">
    <source>
        <dbReference type="ARBA" id="ARBA00022795"/>
    </source>
</evidence>
<keyword evidence="2" id="KW-0963">Cytoplasm</keyword>
<accession>A0A809S2I0</accession>
<dbReference type="Gene3D" id="1.20.58.380">
    <property type="entry name" value="Flagellar protein flit"/>
    <property type="match status" value="1"/>
</dbReference>
<keyword evidence="3" id="KW-1005">Bacterial flagellum biogenesis</keyword>
<evidence type="ECO:0000256" key="5">
    <source>
        <dbReference type="ARBA" id="ARBA00093797"/>
    </source>
</evidence>
<protein>
    <recommendedName>
        <fullName evidence="5">Flagellar protein FliT</fullName>
    </recommendedName>
</protein>
<dbReference type="InterPro" id="IPR008622">
    <property type="entry name" value="FliT"/>
</dbReference>
<keyword evidence="4" id="KW-0143">Chaperone</keyword>
<dbReference type="Pfam" id="PF05400">
    <property type="entry name" value="FliT"/>
    <property type="match status" value="1"/>
</dbReference>
<organism evidence="6 7">
    <name type="scientific">Sulfuriferula nivalis</name>
    <dbReference type="NCBI Taxonomy" id="2675298"/>
    <lineage>
        <taxon>Bacteria</taxon>
        <taxon>Pseudomonadati</taxon>
        <taxon>Pseudomonadota</taxon>
        <taxon>Betaproteobacteria</taxon>
        <taxon>Nitrosomonadales</taxon>
        <taxon>Sulfuricellaceae</taxon>
        <taxon>Sulfuriferula</taxon>
    </lineage>
</organism>
<dbReference type="Proteomes" id="UP000463939">
    <property type="component" value="Chromosome"/>
</dbReference>
<evidence type="ECO:0000313" key="7">
    <source>
        <dbReference type="Proteomes" id="UP000463939"/>
    </source>
</evidence>
<dbReference type="EMBL" id="AP021881">
    <property type="protein sequence ID" value="BBP00868.1"/>
    <property type="molecule type" value="Genomic_DNA"/>
</dbReference>